<comment type="caution">
    <text evidence="10">The sequence shown here is derived from an EMBL/GenBank/DDBJ whole genome shotgun (WGS) entry which is preliminary data.</text>
</comment>
<keyword evidence="5" id="KW-0049">Antioxidant</keyword>
<dbReference type="GO" id="GO:0034599">
    <property type="term" value="P:cellular response to oxidative stress"/>
    <property type="evidence" value="ECO:0007669"/>
    <property type="project" value="InterPro"/>
</dbReference>
<evidence type="ECO:0000313" key="10">
    <source>
        <dbReference type="EMBL" id="KAJ6977358.1"/>
    </source>
</evidence>
<dbReference type="Gene3D" id="3.40.30.10">
    <property type="entry name" value="Glutaredoxin"/>
    <property type="match status" value="1"/>
</dbReference>
<comment type="catalytic activity">
    <reaction evidence="1">
        <text>[glutaredoxin]-dithiol + a hydroperoxide = [glutaredoxin]-disulfide + an alcohol + H2O</text>
        <dbReference type="Rhea" id="RHEA:62624"/>
        <dbReference type="Rhea" id="RHEA-COMP:10729"/>
        <dbReference type="Rhea" id="RHEA-COMP:10730"/>
        <dbReference type="ChEBI" id="CHEBI:15377"/>
        <dbReference type="ChEBI" id="CHEBI:29950"/>
        <dbReference type="ChEBI" id="CHEBI:30879"/>
        <dbReference type="ChEBI" id="CHEBI:35924"/>
        <dbReference type="ChEBI" id="CHEBI:50058"/>
        <dbReference type="EC" id="1.11.1.25"/>
    </reaction>
</comment>
<gene>
    <name evidence="10" type="ORF">NC653_029307</name>
</gene>
<comment type="similarity">
    <text evidence="2">Belongs to the peroxiredoxin family. Prx5 subfamily.</text>
</comment>
<evidence type="ECO:0000256" key="4">
    <source>
        <dbReference type="ARBA" id="ARBA00022559"/>
    </source>
</evidence>
<dbReference type="GO" id="GO:0045454">
    <property type="term" value="P:cell redox homeostasis"/>
    <property type="evidence" value="ECO:0007669"/>
    <property type="project" value="TreeGrafter"/>
</dbReference>
<name>A0AAD6M1Q7_9ROSI</name>
<evidence type="ECO:0000256" key="8">
    <source>
        <dbReference type="SAM" id="MobiDB-lite"/>
    </source>
</evidence>
<dbReference type="Pfam" id="PF08534">
    <property type="entry name" value="Redoxin"/>
    <property type="match status" value="1"/>
</dbReference>
<evidence type="ECO:0000256" key="3">
    <source>
        <dbReference type="ARBA" id="ARBA00013016"/>
    </source>
</evidence>
<evidence type="ECO:0000256" key="1">
    <source>
        <dbReference type="ARBA" id="ARBA00001711"/>
    </source>
</evidence>
<dbReference type="EC" id="1.11.1.25" evidence="3"/>
<evidence type="ECO:0000259" key="9">
    <source>
        <dbReference type="Pfam" id="PF08534"/>
    </source>
</evidence>
<proteinExistence type="inferred from homology"/>
<dbReference type="PANTHER" id="PTHR10430">
    <property type="entry name" value="PEROXIREDOXIN"/>
    <property type="match status" value="1"/>
</dbReference>
<protein>
    <recommendedName>
        <fullName evidence="3">glutaredoxin-dependent peroxiredoxin</fullName>
        <ecNumber evidence="3">1.11.1.25</ecNumber>
    </recommendedName>
    <alternativeName>
        <fullName evidence="7">Glutaredoxin-dependent peroxiredoxin</fullName>
    </alternativeName>
</protein>
<keyword evidence="6" id="KW-0560">Oxidoreductase</keyword>
<evidence type="ECO:0000313" key="11">
    <source>
        <dbReference type="Proteomes" id="UP001164929"/>
    </source>
</evidence>
<dbReference type="SUPFAM" id="SSF52833">
    <property type="entry name" value="Thioredoxin-like"/>
    <property type="match status" value="1"/>
</dbReference>
<dbReference type="InterPro" id="IPR037944">
    <property type="entry name" value="PRX5-like"/>
</dbReference>
<organism evidence="10 11">
    <name type="scientific">Populus alba x Populus x berolinensis</name>
    <dbReference type="NCBI Taxonomy" id="444605"/>
    <lineage>
        <taxon>Eukaryota</taxon>
        <taxon>Viridiplantae</taxon>
        <taxon>Streptophyta</taxon>
        <taxon>Embryophyta</taxon>
        <taxon>Tracheophyta</taxon>
        <taxon>Spermatophyta</taxon>
        <taxon>Magnoliopsida</taxon>
        <taxon>eudicotyledons</taxon>
        <taxon>Gunneridae</taxon>
        <taxon>Pentapetalae</taxon>
        <taxon>rosids</taxon>
        <taxon>fabids</taxon>
        <taxon>Malpighiales</taxon>
        <taxon>Salicaceae</taxon>
        <taxon>Saliceae</taxon>
        <taxon>Populus</taxon>
    </lineage>
</organism>
<dbReference type="Proteomes" id="UP001164929">
    <property type="component" value="Chromosome 12"/>
</dbReference>
<keyword evidence="11" id="KW-1185">Reference proteome</keyword>
<keyword evidence="4" id="KW-0575">Peroxidase</keyword>
<dbReference type="EMBL" id="JAQIZT010000012">
    <property type="protein sequence ID" value="KAJ6977358.1"/>
    <property type="molecule type" value="Genomic_DNA"/>
</dbReference>
<dbReference type="GO" id="GO:0008379">
    <property type="term" value="F:thioredoxin peroxidase activity"/>
    <property type="evidence" value="ECO:0007669"/>
    <property type="project" value="InterPro"/>
</dbReference>
<feature type="domain" description="Redoxin" evidence="9">
    <location>
        <begin position="39"/>
        <end position="115"/>
    </location>
</feature>
<feature type="region of interest" description="Disordered" evidence="8">
    <location>
        <begin position="15"/>
        <end position="36"/>
    </location>
</feature>
<dbReference type="InterPro" id="IPR036249">
    <property type="entry name" value="Thioredoxin-like_sf"/>
</dbReference>
<evidence type="ECO:0000256" key="7">
    <source>
        <dbReference type="ARBA" id="ARBA00031688"/>
    </source>
</evidence>
<dbReference type="GO" id="GO:0042744">
    <property type="term" value="P:hydrogen peroxide catabolic process"/>
    <property type="evidence" value="ECO:0007669"/>
    <property type="project" value="TreeGrafter"/>
</dbReference>
<reference evidence="10" key="1">
    <citation type="journal article" date="2023" name="Mol. Ecol. Resour.">
        <title>Chromosome-level genome assembly of a triploid poplar Populus alba 'Berolinensis'.</title>
        <authorList>
            <person name="Chen S."/>
            <person name="Yu Y."/>
            <person name="Wang X."/>
            <person name="Wang S."/>
            <person name="Zhang T."/>
            <person name="Zhou Y."/>
            <person name="He R."/>
            <person name="Meng N."/>
            <person name="Wang Y."/>
            <person name="Liu W."/>
            <person name="Liu Z."/>
            <person name="Liu J."/>
            <person name="Guo Q."/>
            <person name="Huang H."/>
            <person name="Sederoff R.R."/>
            <person name="Wang G."/>
            <person name="Qu G."/>
            <person name="Chen S."/>
        </authorList>
    </citation>
    <scope>NUCLEOTIDE SEQUENCE</scope>
    <source>
        <strain evidence="10">SC-2020</strain>
    </source>
</reference>
<dbReference type="PANTHER" id="PTHR10430:SF16">
    <property type="entry name" value="PEROXIREDOXIN-5, MITOCHONDRIAL"/>
    <property type="match status" value="1"/>
</dbReference>
<accession>A0AAD6M1Q7</accession>
<dbReference type="GO" id="GO:0005737">
    <property type="term" value="C:cytoplasm"/>
    <property type="evidence" value="ECO:0007669"/>
    <property type="project" value="TreeGrafter"/>
</dbReference>
<dbReference type="AlphaFoldDB" id="A0AAD6M1Q7"/>
<dbReference type="InterPro" id="IPR013740">
    <property type="entry name" value="Redoxin"/>
</dbReference>
<evidence type="ECO:0000256" key="2">
    <source>
        <dbReference type="ARBA" id="ARBA00010505"/>
    </source>
</evidence>
<sequence>MRLFKLVPGLLATMTKGKDSSSGQGDENGKKMKRMGRNKLLKATLSDSDRELQTTTISSLASNKKSILFVIPGAFTPTWSQKHLSSFVEKLEKLKSKGVDTIACILVNDVFVMRA</sequence>
<evidence type="ECO:0000256" key="6">
    <source>
        <dbReference type="ARBA" id="ARBA00023002"/>
    </source>
</evidence>
<evidence type="ECO:0000256" key="5">
    <source>
        <dbReference type="ARBA" id="ARBA00022862"/>
    </source>
</evidence>